<dbReference type="EMBL" id="CM026430">
    <property type="protein sequence ID" value="KAG0561390.1"/>
    <property type="molecule type" value="Genomic_DNA"/>
</dbReference>
<reference evidence="2" key="1">
    <citation type="submission" date="2020-06" db="EMBL/GenBank/DDBJ databases">
        <title>WGS assembly of Ceratodon purpureus strain R40.</title>
        <authorList>
            <person name="Carey S.B."/>
            <person name="Jenkins J."/>
            <person name="Shu S."/>
            <person name="Lovell J.T."/>
            <person name="Sreedasyam A."/>
            <person name="Maumus F."/>
            <person name="Tiley G.P."/>
            <person name="Fernandez-Pozo N."/>
            <person name="Barry K."/>
            <person name="Chen C."/>
            <person name="Wang M."/>
            <person name="Lipzen A."/>
            <person name="Daum C."/>
            <person name="Saski C.A."/>
            <person name="Payton A.C."/>
            <person name="Mcbreen J.C."/>
            <person name="Conrad R.E."/>
            <person name="Kollar L.M."/>
            <person name="Olsson S."/>
            <person name="Huttunen S."/>
            <person name="Landis J.B."/>
            <person name="Wickett N.J."/>
            <person name="Johnson M.G."/>
            <person name="Rensing S.A."/>
            <person name="Grimwood J."/>
            <person name="Schmutz J."/>
            <person name="Mcdaniel S.F."/>
        </authorList>
    </citation>
    <scope>NUCLEOTIDE SEQUENCE</scope>
    <source>
        <strain evidence="2">R40</strain>
    </source>
</reference>
<evidence type="ECO:0000313" key="2">
    <source>
        <dbReference type="EMBL" id="KAG0561390.1"/>
    </source>
</evidence>
<sequence length="437" mass="46711">MAEEGKSPSPRRSRASTVWDDTPSGIDRKSLSGMSDSVKAILAPLLGGTKRHSEVKVDLGRDSDSAPYDSVPTGTTPMHRFSNIEHMAAAEAASDTAGTSTSTSGKINQPRASYASQPRSSYAFETLDRSATDAAGNRRTSTDTSVKINQPRASYASEALDRNATEAAGDTGTSTSISAKIDQPRPSYTSRSHYALENLHRSPTEATPSDTETSPDSSAKSSQPRASYVPRRSYVPRTSYRGTESKGKNEINADDSPSRTGSPIDPVYARVEKLMPATKPKIEEYDNYLKEAAPQLRARVSSILADKSHEAGFQRRVPDGMELPELDARPVYGEASDMPQKIGAPSIFDKVKDTVTGQVPGQGIYSGRATLDQTVSNDLLPGAIRDNLPVQDVGVGSNVHSETGGKFAKDTTSEPVKAGSGVPRHMNGPNQDFSKST</sequence>
<comment type="caution">
    <text evidence="2">The sequence shown here is derived from an EMBL/GenBank/DDBJ whole genome shotgun (WGS) entry which is preliminary data.</text>
</comment>
<feature type="region of interest" description="Disordered" evidence="1">
    <location>
        <begin position="390"/>
        <end position="437"/>
    </location>
</feature>
<feature type="compositionally biased region" description="Polar residues" evidence="1">
    <location>
        <begin position="428"/>
        <end position="437"/>
    </location>
</feature>
<feature type="compositionally biased region" description="Low complexity" evidence="1">
    <location>
        <begin position="207"/>
        <end position="218"/>
    </location>
</feature>
<feature type="compositionally biased region" description="Low complexity" evidence="1">
    <location>
        <begin position="89"/>
        <end position="104"/>
    </location>
</feature>
<feature type="compositionally biased region" description="Basic and acidic residues" evidence="1">
    <location>
        <begin position="51"/>
        <end position="64"/>
    </location>
</feature>
<feature type="compositionally biased region" description="Polar residues" evidence="1">
    <location>
        <begin position="105"/>
        <end position="120"/>
    </location>
</feature>
<feature type="compositionally biased region" description="Polar residues" evidence="1">
    <location>
        <begin position="138"/>
        <end position="152"/>
    </location>
</feature>
<feature type="region of interest" description="Disordered" evidence="1">
    <location>
        <begin position="1"/>
        <end position="33"/>
    </location>
</feature>
<dbReference type="Proteomes" id="UP000822688">
    <property type="component" value="Chromosome 9"/>
</dbReference>
<evidence type="ECO:0000256" key="1">
    <source>
        <dbReference type="SAM" id="MobiDB-lite"/>
    </source>
</evidence>
<name>A0A8T0GQW1_CERPU</name>
<evidence type="ECO:0000313" key="3">
    <source>
        <dbReference type="Proteomes" id="UP000822688"/>
    </source>
</evidence>
<proteinExistence type="predicted"/>
<accession>A0A8T0GQW1</accession>
<dbReference type="AlphaFoldDB" id="A0A8T0GQW1"/>
<keyword evidence="3" id="KW-1185">Reference proteome</keyword>
<protein>
    <submittedName>
        <fullName evidence="2">Uncharacterized protein</fullName>
    </submittedName>
</protein>
<organism evidence="2 3">
    <name type="scientific">Ceratodon purpureus</name>
    <name type="common">Fire moss</name>
    <name type="synonym">Dicranum purpureum</name>
    <dbReference type="NCBI Taxonomy" id="3225"/>
    <lineage>
        <taxon>Eukaryota</taxon>
        <taxon>Viridiplantae</taxon>
        <taxon>Streptophyta</taxon>
        <taxon>Embryophyta</taxon>
        <taxon>Bryophyta</taxon>
        <taxon>Bryophytina</taxon>
        <taxon>Bryopsida</taxon>
        <taxon>Dicranidae</taxon>
        <taxon>Pseudoditrichales</taxon>
        <taxon>Ditrichaceae</taxon>
        <taxon>Ceratodon</taxon>
    </lineage>
</organism>
<feature type="region of interest" description="Disordered" evidence="1">
    <location>
        <begin position="46"/>
        <end position="267"/>
    </location>
</feature>
<gene>
    <name evidence="2" type="ORF">KC19_9G061200</name>
</gene>